<feature type="region of interest" description="Disordered" evidence="1">
    <location>
        <begin position="312"/>
        <end position="432"/>
    </location>
</feature>
<dbReference type="PROSITE" id="PS51257">
    <property type="entry name" value="PROKAR_LIPOPROTEIN"/>
    <property type="match status" value="1"/>
</dbReference>
<protein>
    <recommendedName>
        <fullName evidence="4">Lipoprotein</fullName>
    </recommendedName>
</protein>
<accession>A0A9X3EQC0</accession>
<reference evidence="2" key="1">
    <citation type="submission" date="2022-11" db="EMBL/GenBank/DDBJ databases">
        <title>Minimal conservation of predation-associated metabolite biosynthetic gene clusters underscores biosynthetic potential of Myxococcota including descriptions for ten novel species: Archangium lansinium sp. nov., Myxococcus landrumus sp. nov., Nannocystis bai.</title>
        <authorList>
            <person name="Ahearne A."/>
            <person name="Stevens C."/>
            <person name="Phillips K."/>
        </authorList>
    </citation>
    <scope>NUCLEOTIDE SEQUENCE</scope>
    <source>
        <strain evidence="2">Na p29</strain>
    </source>
</reference>
<name>A0A9X3EQC0_9BACT</name>
<feature type="compositionally biased region" description="Basic and acidic residues" evidence="1">
    <location>
        <begin position="353"/>
        <end position="367"/>
    </location>
</feature>
<evidence type="ECO:0000313" key="2">
    <source>
        <dbReference type="EMBL" id="MCY1008182.1"/>
    </source>
</evidence>
<feature type="compositionally biased region" description="Basic and acidic residues" evidence="1">
    <location>
        <begin position="313"/>
        <end position="325"/>
    </location>
</feature>
<feature type="compositionally biased region" description="Low complexity" evidence="1">
    <location>
        <begin position="338"/>
        <end position="352"/>
    </location>
</feature>
<dbReference type="Proteomes" id="UP001150924">
    <property type="component" value="Unassembled WGS sequence"/>
</dbReference>
<evidence type="ECO:0008006" key="4">
    <source>
        <dbReference type="Google" id="ProtNLM"/>
    </source>
</evidence>
<sequence length="432" mass="45729">MLRPYTTGFLLAFVAACGDPGPSRLQQRDADAAPKTATPEVQAPVGGQSPATPADSPSKADPSQPSSPPPPSELAEIRLALREGTNYRVTTIGNIRFGSLVQPTGFAREERLSLKDCAGEGYARACTLEHRYVNFEAEPPNGKFLDSDEKVVNQLVTSHRLLATGERSGTTTVTGPKEQAEGKPGLALADANRFLCIRFPEQAIGVGAKWRSKCQMRSGGVIDTRDVLWELKKLERDPDTGLRAELSYIGEYTAPGAKTALEGVVRGTLLFFVDAGEPHLLREEFTTATDKAAKYVTHTTLAYQFAKLVPGPDGKEVAMRTDGKPFPEAPAMNERTAAEATPAASDAAGDAKAGAKAEGDAKAESGAKTKSGGAGVEARAGPGYEGRACRSSASARPKRSPRSRPRATSSISMSAASRSSRPATRRTPTTSR</sequence>
<dbReference type="EMBL" id="JAPNKE010000002">
    <property type="protein sequence ID" value="MCY1008182.1"/>
    <property type="molecule type" value="Genomic_DNA"/>
</dbReference>
<feature type="compositionally biased region" description="Low complexity" evidence="1">
    <location>
        <begin position="49"/>
        <end position="64"/>
    </location>
</feature>
<organism evidence="2 3">
    <name type="scientific">Nannocystis pusilla</name>
    <dbReference type="NCBI Taxonomy" id="889268"/>
    <lineage>
        <taxon>Bacteria</taxon>
        <taxon>Pseudomonadati</taxon>
        <taxon>Myxococcota</taxon>
        <taxon>Polyangia</taxon>
        <taxon>Nannocystales</taxon>
        <taxon>Nannocystaceae</taxon>
        <taxon>Nannocystis</taxon>
    </lineage>
</organism>
<comment type="caution">
    <text evidence="2">The sequence shown here is derived from an EMBL/GenBank/DDBJ whole genome shotgun (WGS) entry which is preliminary data.</text>
</comment>
<proteinExistence type="predicted"/>
<feature type="compositionally biased region" description="Low complexity" evidence="1">
    <location>
        <begin position="406"/>
        <end position="432"/>
    </location>
</feature>
<evidence type="ECO:0000256" key="1">
    <source>
        <dbReference type="SAM" id="MobiDB-lite"/>
    </source>
</evidence>
<gene>
    <name evidence="2" type="ORF">OV079_22005</name>
</gene>
<keyword evidence="3" id="KW-1185">Reference proteome</keyword>
<feature type="region of interest" description="Disordered" evidence="1">
    <location>
        <begin position="20"/>
        <end position="73"/>
    </location>
</feature>
<dbReference type="AlphaFoldDB" id="A0A9X3EQC0"/>
<dbReference type="RefSeq" id="WP_267770825.1">
    <property type="nucleotide sequence ID" value="NZ_JAPNKE010000002.1"/>
</dbReference>
<evidence type="ECO:0000313" key="3">
    <source>
        <dbReference type="Proteomes" id="UP001150924"/>
    </source>
</evidence>
<feature type="compositionally biased region" description="Basic residues" evidence="1">
    <location>
        <begin position="396"/>
        <end position="405"/>
    </location>
</feature>